<dbReference type="PANTHER" id="PTHR11088:SF89">
    <property type="entry name" value="TRNA DIMETHYLALLYLTRANSFERASE"/>
    <property type="match status" value="1"/>
</dbReference>
<evidence type="ECO:0000256" key="4">
    <source>
        <dbReference type="ARBA" id="ARBA00022840"/>
    </source>
</evidence>
<dbReference type="Gene3D" id="1.10.20.140">
    <property type="match status" value="1"/>
</dbReference>
<dbReference type="PANTHER" id="PTHR11088">
    <property type="entry name" value="TRNA DIMETHYLALLYLTRANSFERASE"/>
    <property type="match status" value="1"/>
</dbReference>
<keyword evidence="2" id="KW-0808">Transferase</keyword>
<evidence type="ECO:0000313" key="7">
    <source>
        <dbReference type="Proteomes" id="UP000738402"/>
    </source>
</evidence>
<dbReference type="GO" id="GO:0005739">
    <property type="term" value="C:mitochondrion"/>
    <property type="evidence" value="ECO:0007669"/>
    <property type="project" value="TreeGrafter"/>
</dbReference>
<evidence type="ECO:0008006" key="8">
    <source>
        <dbReference type="Google" id="ProtNLM"/>
    </source>
</evidence>
<dbReference type="GO" id="GO:0005524">
    <property type="term" value="F:ATP binding"/>
    <property type="evidence" value="ECO:0007669"/>
    <property type="project" value="UniProtKB-KW"/>
</dbReference>
<dbReference type="Gene3D" id="3.40.50.300">
    <property type="entry name" value="P-loop containing nucleotide triphosphate hydrolases"/>
    <property type="match status" value="1"/>
</dbReference>
<dbReference type="Proteomes" id="UP000738402">
    <property type="component" value="Unassembled WGS sequence"/>
</dbReference>
<evidence type="ECO:0000256" key="2">
    <source>
        <dbReference type="ARBA" id="ARBA00022679"/>
    </source>
</evidence>
<feature type="region of interest" description="Disordered" evidence="5">
    <location>
        <begin position="176"/>
        <end position="213"/>
    </location>
</feature>
<gene>
    <name evidence="6" type="ORF">KL933_003939</name>
</gene>
<organism evidence="6 7">
    <name type="scientific">Ogataea haglerorum</name>
    <dbReference type="NCBI Taxonomy" id="1937702"/>
    <lineage>
        <taxon>Eukaryota</taxon>
        <taxon>Fungi</taxon>
        <taxon>Dikarya</taxon>
        <taxon>Ascomycota</taxon>
        <taxon>Saccharomycotina</taxon>
        <taxon>Pichiomycetes</taxon>
        <taxon>Pichiales</taxon>
        <taxon>Pichiaceae</taxon>
        <taxon>Ogataea</taxon>
    </lineage>
</organism>
<evidence type="ECO:0000313" key="6">
    <source>
        <dbReference type="EMBL" id="KAG7725891.1"/>
    </source>
</evidence>
<dbReference type="InterPro" id="IPR027417">
    <property type="entry name" value="P-loop_NTPase"/>
</dbReference>
<sequence length="231" mass="25013">MLRMSCKVISVIGTTGVGKSQFAVELARAVDGEIVNADSMQMYRGLDQITNKHPLPERKGVPHHVMDHTPWDTEYFIHRFKQEAMAAISDIHKRGKTAILVGGTHYYLQSLLFLNKTLDTATRVQLSDAERAVLDGPPDEVFRALQQKDPIVAQNVGSALRDAVFLALRAAGRPGRAAGLSRGQNVAAGRAGRDPRAARVSQSDGAQDGARPRRLAGHWVQGVPAVPGRGP</sequence>
<keyword evidence="4" id="KW-0067">ATP-binding</keyword>
<feature type="compositionally biased region" description="Low complexity" evidence="5">
    <location>
        <begin position="176"/>
        <end position="190"/>
    </location>
</feature>
<dbReference type="GO" id="GO:0052381">
    <property type="term" value="F:tRNA dimethylallyltransferase activity"/>
    <property type="evidence" value="ECO:0007669"/>
    <property type="project" value="TreeGrafter"/>
</dbReference>
<accession>A0AAN6D3Z7</accession>
<evidence type="ECO:0000256" key="5">
    <source>
        <dbReference type="SAM" id="MobiDB-lite"/>
    </source>
</evidence>
<dbReference type="EMBL" id="JAHLUH010000011">
    <property type="protein sequence ID" value="KAG7725891.1"/>
    <property type="molecule type" value="Genomic_DNA"/>
</dbReference>
<comment type="similarity">
    <text evidence="1">Belongs to the IPP transferase family.</text>
</comment>
<proteinExistence type="inferred from homology"/>
<dbReference type="SUPFAM" id="SSF52540">
    <property type="entry name" value="P-loop containing nucleoside triphosphate hydrolases"/>
    <property type="match status" value="1"/>
</dbReference>
<comment type="caution">
    <text evidence="6">The sequence shown here is derived from an EMBL/GenBank/DDBJ whole genome shotgun (WGS) entry which is preliminary data.</text>
</comment>
<reference evidence="6" key="1">
    <citation type="journal article" date="2021" name="G3 (Bethesda)">
        <title>Genomic diversity, chromosomal rearrangements, and interspecies hybridization in the ogataea polymorpha species complex.</title>
        <authorList>
            <person name="Hanson S.J."/>
            <person name="Cinneide E.O."/>
            <person name="Salzberg L.I."/>
            <person name="Wolfe K.H."/>
            <person name="McGowan J."/>
            <person name="Fitzpatrick D.A."/>
            <person name="Matlin K."/>
        </authorList>
    </citation>
    <scope>NUCLEOTIDE SEQUENCE</scope>
    <source>
        <strain evidence="6">83-405-1</strain>
    </source>
</reference>
<protein>
    <recommendedName>
        <fullName evidence="8">tRNA dimethylallyltransferase</fullName>
    </recommendedName>
</protein>
<keyword evidence="3" id="KW-0547">Nucleotide-binding</keyword>
<dbReference type="InterPro" id="IPR039657">
    <property type="entry name" value="Dimethylallyltransferase"/>
</dbReference>
<evidence type="ECO:0000256" key="1">
    <source>
        <dbReference type="ARBA" id="ARBA00005842"/>
    </source>
</evidence>
<dbReference type="Pfam" id="PF01715">
    <property type="entry name" value="IPPT"/>
    <property type="match status" value="1"/>
</dbReference>
<dbReference type="GO" id="GO:0006400">
    <property type="term" value="P:tRNA modification"/>
    <property type="evidence" value="ECO:0007669"/>
    <property type="project" value="TreeGrafter"/>
</dbReference>
<dbReference type="AlphaFoldDB" id="A0AAN6D3Z7"/>
<evidence type="ECO:0000256" key="3">
    <source>
        <dbReference type="ARBA" id="ARBA00022741"/>
    </source>
</evidence>
<name>A0AAN6D3Z7_9ASCO</name>